<keyword evidence="2" id="KW-0297">G-protein coupled receptor</keyword>
<keyword evidence="8" id="KW-1185">Reference proteome</keyword>
<gene>
    <name evidence="9" type="primary">LOC121202666</name>
</gene>
<feature type="transmembrane region" description="Helical" evidence="7">
    <location>
        <begin position="102"/>
        <end position="128"/>
    </location>
</feature>
<dbReference type="KEGG" id="bspl:121202666"/>
<comment type="subcellular location">
    <subcellularLocation>
        <location evidence="1">Membrane</location>
        <topology evidence="1">Multi-pass membrane protein</topology>
    </subcellularLocation>
</comment>
<feature type="transmembrane region" description="Helical" evidence="7">
    <location>
        <begin position="247"/>
        <end position="267"/>
    </location>
</feature>
<evidence type="ECO:0000313" key="9">
    <source>
        <dbReference type="RefSeq" id="XP_040929305.1"/>
    </source>
</evidence>
<evidence type="ECO:0000256" key="4">
    <source>
        <dbReference type="ARBA" id="ARBA00023180"/>
    </source>
</evidence>
<feature type="transmembrane region" description="Helical" evidence="7">
    <location>
        <begin position="206"/>
        <end position="227"/>
    </location>
</feature>
<sequence>MLRDTHSSSLQTPDLSASGGSVVPPDMSVSSSNDSHLHPPPSFASFELLCYILRPGCLVFTAFAFVSIFLLLPLNACVLHRGLQQWRRQRVSTAAMTTHSDIFTCHLAVMELISVFGAVLCVCGIYVNNFQLIKSWFYLSSITFYGETFFHILTCLELHLAVVHPIVYLSLREERWTRIRNIVIGCIWLLSCGWTGLITIGNGYLIPDVCLLITSVFIISFCSLSVLRALTRPGPGKLGRDPSKQRAFYSIAAILGVLLLRCSWSLVGAGRSVALGLVTDCLSNMCGVWISLPGSLLLPLMFMQRTGAFNRK</sequence>
<keyword evidence="7" id="KW-1133">Transmembrane helix</keyword>
<feature type="transmembrane region" description="Helical" evidence="7">
    <location>
        <begin position="273"/>
        <end position="302"/>
    </location>
</feature>
<dbReference type="GO" id="GO:0005886">
    <property type="term" value="C:plasma membrane"/>
    <property type="evidence" value="ECO:0007669"/>
    <property type="project" value="TreeGrafter"/>
</dbReference>
<dbReference type="AlphaFoldDB" id="A0A8M1HLD9"/>
<evidence type="ECO:0000256" key="5">
    <source>
        <dbReference type="ARBA" id="ARBA00023224"/>
    </source>
</evidence>
<dbReference type="PANTHER" id="PTHR24232:SF41">
    <property type="entry name" value="LYSOPHOSPHATIDIC ACID RECEPTOR 4"/>
    <property type="match status" value="1"/>
</dbReference>
<keyword evidence="7" id="KW-0812">Transmembrane</keyword>
<evidence type="ECO:0000256" key="2">
    <source>
        <dbReference type="ARBA" id="ARBA00023040"/>
    </source>
</evidence>
<reference evidence="9" key="1">
    <citation type="submission" date="2025-08" db="UniProtKB">
        <authorList>
            <consortium name="RefSeq"/>
        </authorList>
    </citation>
    <scope>IDENTIFICATION</scope>
</reference>
<organism evidence="8 9">
    <name type="scientific">Betta splendens</name>
    <name type="common">Siamese fighting fish</name>
    <dbReference type="NCBI Taxonomy" id="158456"/>
    <lineage>
        <taxon>Eukaryota</taxon>
        <taxon>Metazoa</taxon>
        <taxon>Chordata</taxon>
        <taxon>Craniata</taxon>
        <taxon>Vertebrata</taxon>
        <taxon>Euteleostomi</taxon>
        <taxon>Actinopterygii</taxon>
        <taxon>Neopterygii</taxon>
        <taxon>Teleostei</taxon>
        <taxon>Neoteleostei</taxon>
        <taxon>Acanthomorphata</taxon>
        <taxon>Anabantaria</taxon>
        <taxon>Anabantiformes</taxon>
        <taxon>Anabantoidei</taxon>
        <taxon>Osphronemidae</taxon>
        <taxon>Betta</taxon>
    </lineage>
</organism>
<protein>
    <submittedName>
        <fullName evidence="9">Uncharacterized protein LOC121202666</fullName>
    </submittedName>
</protein>
<dbReference type="GeneID" id="121202666"/>
<dbReference type="Proteomes" id="UP000515150">
    <property type="component" value="Chromosome 2"/>
</dbReference>
<evidence type="ECO:0000256" key="7">
    <source>
        <dbReference type="SAM" id="Phobius"/>
    </source>
</evidence>
<feature type="transmembrane region" description="Helical" evidence="7">
    <location>
        <begin position="58"/>
        <end position="81"/>
    </location>
</feature>
<feature type="transmembrane region" description="Helical" evidence="7">
    <location>
        <begin position="148"/>
        <end position="169"/>
    </location>
</feature>
<keyword evidence="7" id="KW-0472">Membrane</keyword>
<evidence type="ECO:0000256" key="3">
    <source>
        <dbReference type="ARBA" id="ARBA00023170"/>
    </source>
</evidence>
<dbReference type="SUPFAM" id="SSF81321">
    <property type="entry name" value="Family A G protein-coupled receptor-like"/>
    <property type="match status" value="1"/>
</dbReference>
<dbReference type="OrthoDB" id="8747610at2759"/>
<evidence type="ECO:0000256" key="6">
    <source>
        <dbReference type="SAM" id="MobiDB-lite"/>
    </source>
</evidence>
<dbReference type="RefSeq" id="XP_040929305.1">
    <property type="nucleotide sequence ID" value="XM_041073371.2"/>
</dbReference>
<name>A0A8M1HLD9_BETSP</name>
<feature type="region of interest" description="Disordered" evidence="6">
    <location>
        <begin position="1"/>
        <end position="22"/>
    </location>
</feature>
<dbReference type="GO" id="GO:0035025">
    <property type="term" value="P:positive regulation of Rho protein signal transduction"/>
    <property type="evidence" value="ECO:0007669"/>
    <property type="project" value="TreeGrafter"/>
</dbReference>
<evidence type="ECO:0000313" key="8">
    <source>
        <dbReference type="Proteomes" id="UP000515150"/>
    </source>
</evidence>
<dbReference type="PANTHER" id="PTHR24232">
    <property type="entry name" value="G-PROTEIN COUPLED RECEPTOR"/>
    <property type="match status" value="1"/>
</dbReference>
<keyword evidence="4" id="KW-0325">Glycoprotein</keyword>
<keyword evidence="5" id="KW-0807">Transducer</keyword>
<accession>A0A8M1HLD9</accession>
<feature type="transmembrane region" description="Helical" evidence="7">
    <location>
        <begin position="181"/>
        <end position="200"/>
    </location>
</feature>
<evidence type="ECO:0000256" key="1">
    <source>
        <dbReference type="ARBA" id="ARBA00004141"/>
    </source>
</evidence>
<keyword evidence="3" id="KW-0675">Receptor</keyword>
<proteinExistence type="predicted"/>
<dbReference type="Gene3D" id="1.20.1070.10">
    <property type="entry name" value="Rhodopsin 7-helix transmembrane proteins"/>
    <property type="match status" value="1"/>
</dbReference>
<dbReference type="GO" id="GO:0007200">
    <property type="term" value="P:phospholipase C-activating G protein-coupled receptor signaling pathway"/>
    <property type="evidence" value="ECO:0007669"/>
    <property type="project" value="TreeGrafter"/>
</dbReference>
<dbReference type="GO" id="GO:0070915">
    <property type="term" value="F:lysophosphatidic acid receptor activity"/>
    <property type="evidence" value="ECO:0007669"/>
    <property type="project" value="TreeGrafter"/>
</dbReference>